<sequence length="112" mass="12571">MPYPDSKDATPEHADYIVKIMTEKYCKTQLGRIQRCENAVTPDPNNCDIARTGFRKCEKDLGRQILKLCNPKFMSLTECMVKKGVPACTGEVDTMWACFKKNIKSGAAASKF</sequence>
<accession>A0A7S2TL27</accession>
<evidence type="ECO:0000313" key="1">
    <source>
        <dbReference type="EMBL" id="CAD9756697.1"/>
    </source>
</evidence>
<name>A0A7S2TL27_9EUKA</name>
<proteinExistence type="predicted"/>
<organism evidence="1">
    <name type="scientific">Lotharella oceanica</name>
    <dbReference type="NCBI Taxonomy" id="641309"/>
    <lineage>
        <taxon>Eukaryota</taxon>
        <taxon>Sar</taxon>
        <taxon>Rhizaria</taxon>
        <taxon>Cercozoa</taxon>
        <taxon>Chlorarachniophyceae</taxon>
        <taxon>Lotharella</taxon>
    </lineage>
</organism>
<dbReference type="EMBL" id="HBHP01010262">
    <property type="protein sequence ID" value="CAD9756697.1"/>
    <property type="molecule type" value="Transcribed_RNA"/>
</dbReference>
<dbReference type="AlphaFoldDB" id="A0A7S2TL27"/>
<gene>
    <name evidence="1" type="ORF">LSP00402_LOCUS6317</name>
</gene>
<protein>
    <submittedName>
        <fullName evidence="1">Uncharacterized protein</fullName>
    </submittedName>
</protein>
<reference evidence="1" key="1">
    <citation type="submission" date="2021-01" db="EMBL/GenBank/DDBJ databases">
        <authorList>
            <person name="Corre E."/>
            <person name="Pelletier E."/>
            <person name="Niang G."/>
            <person name="Scheremetjew M."/>
            <person name="Finn R."/>
            <person name="Kale V."/>
            <person name="Holt S."/>
            <person name="Cochrane G."/>
            <person name="Meng A."/>
            <person name="Brown T."/>
            <person name="Cohen L."/>
        </authorList>
    </citation>
    <scope>NUCLEOTIDE SEQUENCE</scope>
    <source>
        <strain evidence="1">CCMP622</strain>
    </source>
</reference>